<evidence type="ECO:0000313" key="3">
    <source>
        <dbReference type="Proteomes" id="UP001222325"/>
    </source>
</evidence>
<keyword evidence="1" id="KW-1133">Transmembrane helix</keyword>
<dbReference type="AlphaFoldDB" id="A0AAD6U1R0"/>
<accession>A0AAD6U1R0</accession>
<reference evidence="2" key="1">
    <citation type="submission" date="2023-03" db="EMBL/GenBank/DDBJ databases">
        <title>Massive genome expansion in bonnet fungi (Mycena s.s.) driven by repeated elements and novel gene families across ecological guilds.</title>
        <authorList>
            <consortium name="Lawrence Berkeley National Laboratory"/>
            <person name="Harder C.B."/>
            <person name="Miyauchi S."/>
            <person name="Viragh M."/>
            <person name="Kuo A."/>
            <person name="Thoen E."/>
            <person name="Andreopoulos B."/>
            <person name="Lu D."/>
            <person name="Skrede I."/>
            <person name="Drula E."/>
            <person name="Henrissat B."/>
            <person name="Morin E."/>
            <person name="Kohler A."/>
            <person name="Barry K."/>
            <person name="LaButti K."/>
            <person name="Morin E."/>
            <person name="Salamov A."/>
            <person name="Lipzen A."/>
            <person name="Mereny Z."/>
            <person name="Hegedus B."/>
            <person name="Baldrian P."/>
            <person name="Stursova M."/>
            <person name="Weitz H."/>
            <person name="Taylor A."/>
            <person name="Grigoriev I.V."/>
            <person name="Nagy L.G."/>
            <person name="Martin F."/>
            <person name="Kauserud H."/>
        </authorList>
    </citation>
    <scope>NUCLEOTIDE SEQUENCE</scope>
    <source>
        <strain evidence="2">CBHHK173m</strain>
    </source>
</reference>
<proteinExistence type="predicted"/>
<feature type="transmembrane region" description="Helical" evidence="1">
    <location>
        <begin position="139"/>
        <end position="165"/>
    </location>
</feature>
<dbReference type="EMBL" id="JARJCN010000036">
    <property type="protein sequence ID" value="KAJ7084844.1"/>
    <property type="molecule type" value="Genomic_DNA"/>
</dbReference>
<keyword evidence="1" id="KW-0472">Membrane</keyword>
<dbReference type="PANTHER" id="PTHR13439:SF72">
    <property type="entry name" value="TLC DOMAIN-CONTAINING PROTEIN"/>
    <property type="match status" value="1"/>
</dbReference>
<feature type="transmembrane region" description="Helical" evidence="1">
    <location>
        <begin position="84"/>
        <end position="102"/>
    </location>
</feature>
<evidence type="ECO:0000256" key="1">
    <source>
        <dbReference type="SAM" id="Phobius"/>
    </source>
</evidence>
<dbReference type="PANTHER" id="PTHR13439">
    <property type="entry name" value="CT120 PROTEIN"/>
    <property type="match status" value="1"/>
</dbReference>
<name>A0AAD6U1R0_9AGAR</name>
<keyword evidence="3" id="KW-1185">Reference proteome</keyword>
<gene>
    <name evidence="2" type="ORF">B0H15DRAFT_783607</name>
</gene>
<comment type="caution">
    <text evidence="2">The sequence shown here is derived from an EMBL/GenBank/DDBJ whole genome shotgun (WGS) entry which is preliminary data.</text>
</comment>
<protein>
    <recommendedName>
        <fullName evidence="4">TLC domain-containing protein</fullName>
    </recommendedName>
</protein>
<feature type="transmembrane region" description="Helical" evidence="1">
    <location>
        <begin position="20"/>
        <end position="38"/>
    </location>
</feature>
<organism evidence="2 3">
    <name type="scientific">Mycena belliarum</name>
    <dbReference type="NCBI Taxonomy" id="1033014"/>
    <lineage>
        <taxon>Eukaryota</taxon>
        <taxon>Fungi</taxon>
        <taxon>Dikarya</taxon>
        <taxon>Basidiomycota</taxon>
        <taxon>Agaricomycotina</taxon>
        <taxon>Agaricomycetes</taxon>
        <taxon>Agaricomycetidae</taxon>
        <taxon>Agaricales</taxon>
        <taxon>Marasmiineae</taxon>
        <taxon>Mycenaceae</taxon>
        <taxon>Mycena</taxon>
    </lineage>
</organism>
<keyword evidence="1" id="KW-0812">Transmembrane</keyword>
<dbReference type="GO" id="GO:0055088">
    <property type="term" value="P:lipid homeostasis"/>
    <property type="evidence" value="ECO:0007669"/>
    <property type="project" value="TreeGrafter"/>
</dbReference>
<dbReference type="Proteomes" id="UP001222325">
    <property type="component" value="Unassembled WGS sequence"/>
</dbReference>
<feature type="transmembrane region" description="Helical" evidence="1">
    <location>
        <begin position="58"/>
        <end position="77"/>
    </location>
</feature>
<evidence type="ECO:0000313" key="2">
    <source>
        <dbReference type="EMBL" id="KAJ7084844.1"/>
    </source>
</evidence>
<dbReference type="GO" id="GO:0005783">
    <property type="term" value="C:endoplasmic reticulum"/>
    <property type="evidence" value="ECO:0007669"/>
    <property type="project" value="TreeGrafter"/>
</dbReference>
<evidence type="ECO:0008006" key="4">
    <source>
        <dbReference type="Google" id="ProtNLM"/>
    </source>
</evidence>
<feature type="transmembrane region" description="Helical" evidence="1">
    <location>
        <begin position="177"/>
        <end position="197"/>
    </location>
</feature>
<sequence length="244" mass="27766">MILLYHALQTRYSTHKQRSWIITTLSSATMSLCSAPFVFDVLFSRGDITALQPRLDLAALICRTFQGFLLADLVAGCRYYRRHITIGWGWIHHSAYIVLLHYMIQRGWAPGFCLCAVMELPTFQLSLSFLHPRLRHDLLFCASFFATRIIFHLFVFGIFCSPAGVSLAQGSRLPATFLALAFPGHLVWFAQSVRGAIRRRHRSVRKRDMPRAAFLNQALVCATLVSVDDMTPLWERGNMPISTM</sequence>
<dbReference type="InterPro" id="IPR050846">
    <property type="entry name" value="TLCD"/>
</dbReference>
<feature type="transmembrane region" description="Helical" evidence="1">
    <location>
        <begin position="108"/>
        <end position="127"/>
    </location>
</feature>